<protein>
    <submittedName>
        <fullName evidence="1">Uncharacterized protein</fullName>
    </submittedName>
</protein>
<name>A0A2S0KP86_9FIRM</name>
<dbReference type="KEGG" id="fsa:C5Q98_06200"/>
<dbReference type="RefSeq" id="WP_106012777.1">
    <property type="nucleotide sequence ID" value="NZ_CP027226.1"/>
</dbReference>
<organism evidence="1 2">
    <name type="scientific">Fastidiosipila sanguinis</name>
    <dbReference type="NCBI Taxonomy" id="236753"/>
    <lineage>
        <taxon>Bacteria</taxon>
        <taxon>Bacillati</taxon>
        <taxon>Bacillota</taxon>
        <taxon>Clostridia</taxon>
        <taxon>Eubacteriales</taxon>
        <taxon>Oscillospiraceae</taxon>
        <taxon>Fastidiosipila</taxon>
    </lineage>
</organism>
<dbReference type="EMBL" id="CP027226">
    <property type="protein sequence ID" value="AVM42827.1"/>
    <property type="molecule type" value="Genomic_DNA"/>
</dbReference>
<gene>
    <name evidence="1" type="ORF">C5Q98_06200</name>
</gene>
<accession>A0A2S0KP86</accession>
<dbReference type="Proteomes" id="UP000237947">
    <property type="component" value="Chromosome"/>
</dbReference>
<evidence type="ECO:0000313" key="2">
    <source>
        <dbReference type="Proteomes" id="UP000237947"/>
    </source>
</evidence>
<dbReference type="AlphaFoldDB" id="A0A2S0KP86"/>
<dbReference type="OrthoDB" id="1779945at2"/>
<keyword evidence="2" id="KW-1185">Reference proteome</keyword>
<proteinExistence type="predicted"/>
<sequence length="68" mass="7588">MEARKDNKVITISESEKSYYIGLGFDIYQNGKKVSDGLGKTVPYEKYNAVVEELEALKAAKAKETKAK</sequence>
<evidence type="ECO:0000313" key="1">
    <source>
        <dbReference type="EMBL" id="AVM42827.1"/>
    </source>
</evidence>
<reference evidence="2" key="1">
    <citation type="submission" date="2018-02" db="EMBL/GenBank/DDBJ databases">
        <authorList>
            <person name="Holder M.E."/>
            <person name="Ajami N.J."/>
            <person name="Petrosino J.F."/>
        </authorList>
    </citation>
    <scope>NUCLEOTIDE SEQUENCE [LARGE SCALE GENOMIC DNA]</scope>
    <source>
        <strain evidence="2">CCUG 47711</strain>
    </source>
</reference>